<feature type="domain" description="Serine/threonine specific protein phosphatases" evidence="8">
    <location>
        <begin position="177"/>
        <end position="457"/>
    </location>
</feature>
<keyword evidence="6" id="KW-0464">Manganese</keyword>
<organism evidence="9 10">
    <name type="scientific">Entamoeba nuttalli</name>
    <dbReference type="NCBI Taxonomy" id="412467"/>
    <lineage>
        <taxon>Eukaryota</taxon>
        <taxon>Amoebozoa</taxon>
        <taxon>Evosea</taxon>
        <taxon>Archamoebae</taxon>
        <taxon>Mastigamoebida</taxon>
        <taxon>Entamoebidae</taxon>
        <taxon>Entamoeba</taxon>
    </lineage>
</organism>
<evidence type="ECO:0000256" key="2">
    <source>
        <dbReference type="ARBA" id="ARBA00008786"/>
    </source>
</evidence>
<comment type="caution">
    <text evidence="9">The sequence shown here is derived from an EMBL/GenBank/DDBJ whole genome shotgun (WGS) entry which is preliminary data.</text>
</comment>
<reference evidence="9 10" key="1">
    <citation type="journal article" date="2019" name="PLoS Negl. Trop. Dis.">
        <title>Whole genome sequencing of Entamoeba nuttalli reveals mammalian host-related molecular signatures and a novel octapeptide-repeat surface protein.</title>
        <authorList>
            <person name="Tanaka M."/>
            <person name="Makiuchi T."/>
            <person name="Komiyama T."/>
            <person name="Shiina T."/>
            <person name="Osaki K."/>
            <person name="Tachibana H."/>
        </authorList>
    </citation>
    <scope>NUCLEOTIDE SEQUENCE [LARGE SCALE GENOMIC DNA]</scope>
    <source>
        <strain evidence="9 10">P19-061405</strain>
    </source>
</reference>
<dbReference type="SUPFAM" id="SSF48452">
    <property type="entry name" value="TPR-like"/>
    <property type="match status" value="1"/>
</dbReference>
<sequence length="473" mass="53551">MSSYREQGGQYFKQGDFTRALQMYNKAILEEPEQAVHYSNRAICYIKLECYKAAISDAERCVEIDPNFVKGYYRQASAFAALGELQEAISACEKAKKLAPKDGMINSMLKGLKEKRREQLFFEAISVEDEKQTISWRDIDASTSTIKIEDDKPITKENVQEIYEAMKSNCQYGKCAIHLKYCLRIIEEASEILKKRNVLEEINTQGKKMTIVGDIHGQFFDLIHLFEVNGLPSEDNIYLFNGDFVDRGSFGVECVLTLFSFMIIYPNSVFLARGNHETRAMNSMYGFEGEVKTKYNENVYLAFSDVFMQLPYCHVIDSKVFVVHGGIPPMYISLDDIKKIKRGCDPQEGSIASALLWADPQTSNGSSPSIRGCGKSFGPDITHNFLDGNNLQYIVRSHEMKMNGYEWGAEGRLITVFSAPNYCDQMNNKGAYVHVITDNKESNVVCKLEPLTFEASQHPNIPAMAYASFRGVF</sequence>
<evidence type="ECO:0000256" key="7">
    <source>
        <dbReference type="PROSITE-ProRule" id="PRU00339"/>
    </source>
</evidence>
<evidence type="ECO:0000256" key="6">
    <source>
        <dbReference type="ARBA" id="ARBA00023211"/>
    </source>
</evidence>
<dbReference type="Gene3D" id="3.60.21.10">
    <property type="match status" value="1"/>
</dbReference>
<name>A0ABQ0D790_9EUKA</name>
<evidence type="ECO:0000313" key="10">
    <source>
        <dbReference type="Proteomes" id="UP001628156"/>
    </source>
</evidence>
<keyword evidence="3" id="KW-0479">Metal-binding</keyword>
<comment type="similarity">
    <text evidence="2">Belongs to the PPP phosphatase family. PP-5 (PP-T) subfamily.</text>
</comment>
<dbReference type="PIRSF" id="PIRSF033096">
    <property type="entry name" value="PPPtase_5"/>
    <property type="match status" value="1"/>
</dbReference>
<evidence type="ECO:0000256" key="3">
    <source>
        <dbReference type="ARBA" id="ARBA00022723"/>
    </source>
</evidence>
<dbReference type="PANTHER" id="PTHR45668:SF5">
    <property type="entry name" value="SERINE_THREONINE-PROTEIN PHOSPHATASE 5"/>
    <property type="match status" value="1"/>
</dbReference>
<gene>
    <name evidence="9" type="ORF">ENUP19_0003G0007</name>
</gene>
<protein>
    <recommendedName>
        <fullName evidence="8">Serine/threonine specific protein phosphatases domain-containing protein</fullName>
    </recommendedName>
</protein>
<evidence type="ECO:0000256" key="1">
    <source>
        <dbReference type="ARBA" id="ARBA00001936"/>
    </source>
</evidence>
<dbReference type="InterPro" id="IPR011990">
    <property type="entry name" value="TPR-like_helical_dom_sf"/>
</dbReference>
<dbReference type="PRINTS" id="PR00114">
    <property type="entry name" value="STPHPHTASE"/>
</dbReference>
<feature type="repeat" description="TPR" evidence="7">
    <location>
        <begin position="69"/>
        <end position="102"/>
    </location>
</feature>
<dbReference type="PROSITE" id="PS50005">
    <property type="entry name" value="TPR"/>
    <property type="match status" value="2"/>
</dbReference>
<dbReference type="SMART" id="SM00028">
    <property type="entry name" value="TPR"/>
    <property type="match status" value="3"/>
</dbReference>
<comment type="cofactor">
    <cofactor evidence="1">
        <name>Mn(2+)</name>
        <dbReference type="ChEBI" id="CHEBI:29035"/>
    </cofactor>
</comment>
<dbReference type="InterPro" id="IPR051134">
    <property type="entry name" value="PPP_phosphatase"/>
</dbReference>
<keyword evidence="5 7" id="KW-0802">TPR repeat</keyword>
<evidence type="ECO:0000259" key="8">
    <source>
        <dbReference type="SMART" id="SM00156"/>
    </source>
</evidence>
<dbReference type="InterPro" id="IPR013105">
    <property type="entry name" value="TPR_2"/>
</dbReference>
<evidence type="ECO:0000313" key="9">
    <source>
        <dbReference type="EMBL" id="GAB1218722.1"/>
    </source>
</evidence>
<evidence type="ECO:0000256" key="4">
    <source>
        <dbReference type="ARBA" id="ARBA00022737"/>
    </source>
</evidence>
<dbReference type="Pfam" id="PF00149">
    <property type="entry name" value="Metallophos"/>
    <property type="match status" value="1"/>
</dbReference>
<dbReference type="Proteomes" id="UP001628156">
    <property type="component" value="Unassembled WGS sequence"/>
</dbReference>
<evidence type="ECO:0000256" key="5">
    <source>
        <dbReference type="ARBA" id="ARBA00022803"/>
    </source>
</evidence>
<dbReference type="InterPro" id="IPR029052">
    <property type="entry name" value="Metallo-depent_PP-like"/>
</dbReference>
<keyword evidence="4" id="KW-0677">Repeat</keyword>
<dbReference type="PANTHER" id="PTHR45668">
    <property type="entry name" value="SERINE/THREONINE-PROTEIN PHOSPHATASE 5-RELATED"/>
    <property type="match status" value="1"/>
</dbReference>
<dbReference type="SMART" id="SM00156">
    <property type="entry name" value="PP2Ac"/>
    <property type="match status" value="1"/>
</dbReference>
<dbReference type="InterPro" id="IPR004843">
    <property type="entry name" value="Calcineurin-like_PHP"/>
</dbReference>
<proteinExistence type="inferred from homology"/>
<dbReference type="InterPro" id="IPR006186">
    <property type="entry name" value="Ser/Thr-sp_prot-phosphatase"/>
</dbReference>
<dbReference type="Gene3D" id="1.25.40.10">
    <property type="entry name" value="Tetratricopeptide repeat domain"/>
    <property type="match status" value="1"/>
</dbReference>
<dbReference type="Pfam" id="PF13432">
    <property type="entry name" value="TPR_16"/>
    <property type="match status" value="1"/>
</dbReference>
<dbReference type="SUPFAM" id="SSF56300">
    <property type="entry name" value="Metallo-dependent phosphatases"/>
    <property type="match status" value="1"/>
</dbReference>
<accession>A0ABQ0D790</accession>
<keyword evidence="10" id="KW-1185">Reference proteome</keyword>
<feature type="repeat" description="TPR" evidence="7">
    <location>
        <begin position="2"/>
        <end position="34"/>
    </location>
</feature>
<dbReference type="EMBL" id="BAAFRS010000003">
    <property type="protein sequence ID" value="GAB1218722.1"/>
    <property type="molecule type" value="Genomic_DNA"/>
</dbReference>
<dbReference type="Pfam" id="PF07719">
    <property type="entry name" value="TPR_2"/>
    <property type="match status" value="1"/>
</dbReference>
<dbReference type="InterPro" id="IPR019734">
    <property type="entry name" value="TPR_rpt"/>
</dbReference>